<keyword evidence="1" id="KW-0456">Lyase</keyword>
<dbReference type="Gene3D" id="3.20.20.140">
    <property type="entry name" value="Metal-dependent hydrolases"/>
    <property type="match status" value="1"/>
</dbReference>
<keyword evidence="4" id="KW-1185">Reference proteome</keyword>
<sequence>MNLIDAHCHLNTRSKAKMILALERGASFLSINTDIPFFDPIGEQEAVVLDLKRDFPEQVRYMGTFSSAGFGNNSWLANTIDQIKKTVDNGATGIKIWKNFGMELRDKSGQFVMVSDERLDPVFDFLSMNKIPLIAHIGEPRNCWLPLEQMTVDSDRNYFTKHPEYHMYLHKEFPDYLAQIGARDQVLEKHPDLVFIGAHFGSMEWDLTEVGKRLELYPNFYVDMAERICHVQLQGMEHREMVRDFFIRYQDRIIYGSDVIDSFFDHEDQAAARFDALWSYHWQYFSSEDIMEAEEFEGEFQGLGLPTEVLEKLFVINAAKIYGFKN</sequence>
<dbReference type="Pfam" id="PF04909">
    <property type="entry name" value="Amidohydro_2"/>
    <property type="match status" value="1"/>
</dbReference>
<name>A0A1N7NC39_9BACT</name>
<dbReference type="PANTHER" id="PTHR21240:SF28">
    <property type="entry name" value="ISO-OROTATE DECARBOXYLASE (EUROFUNG)"/>
    <property type="match status" value="1"/>
</dbReference>
<evidence type="ECO:0000259" key="2">
    <source>
        <dbReference type="Pfam" id="PF04909"/>
    </source>
</evidence>
<proteinExistence type="predicted"/>
<dbReference type="InterPro" id="IPR032466">
    <property type="entry name" value="Metal_Hydrolase"/>
</dbReference>
<gene>
    <name evidence="3" type="ORF">SAMN05421761_10966</name>
</gene>
<evidence type="ECO:0000256" key="1">
    <source>
        <dbReference type="ARBA" id="ARBA00023239"/>
    </source>
</evidence>
<dbReference type="SUPFAM" id="SSF51556">
    <property type="entry name" value="Metallo-dependent hydrolases"/>
    <property type="match status" value="1"/>
</dbReference>
<protein>
    <submittedName>
        <fullName evidence="3">Amidohydrolase</fullName>
    </submittedName>
</protein>
<evidence type="ECO:0000313" key="4">
    <source>
        <dbReference type="Proteomes" id="UP000186026"/>
    </source>
</evidence>
<dbReference type="InterPro" id="IPR032465">
    <property type="entry name" value="ACMSD"/>
</dbReference>
<dbReference type="GO" id="GO:0016787">
    <property type="term" value="F:hydrolase activity"/>
    <property type="evidence" value="ECO:0007669"/>
    <property type="project" value="UniProtKB-KW"/>
</dbReference>
<dbReference type="GO" id="GO:0005737">
    <property type="term" value="C:cytoplasm"/>
    <property type="evidence" value="ECO:0007669"/>
    <property type="project" value="TreeGrafter"/>
</dbReference>
<keyword evidence="3" id="KW-0378">Hydrolase</keyword>
<dbReference type="EMBL" id="FTOP01000009">
    <property type="protein sequence ID" value="SIS95838.1"/>
    <property type="molecule type" value="Genomic_DNA"/>
</dbReference>
<dbReference type="GO" id="GO:0019748">
    <property type="term" value="P:secondary metabolic process"/>
    <property type="evidence" value="ECO:0007669"/>
    <property type="project" value="TreeGrafter"/>
</dbReference>
<dbReference type="Proteomes" id="UP000186026">
    <property type="component" value="Unassembled WGS sequence"/>
</dbReference>
<dbReference type="InterPro" id="IPR018228">
    <property type="entry name" value="DNase_TatD-rel_CS"/>
</dbReference>
<dbReference type="AlphaFoldDB" id="A0A1N7NC39"/>
<dbReference type="PROSITE" id="PS01137">
    <property type="entry name" value="TATD_1"/>
    <property type="match status" value="1"/>
</dbReference>
<evidence type="ECO:0000313" key="3">
    <source>
        <dbReference type="EMBL" id="SIS95838.1"/>
    </source>
</evidence>
<dbReference type="InterPro" id="IPR006680">
    <property type="entry name" value="Amidohydro-rel"/>
</dbReference>
<organism evidence="3 4">
    <name type="scientific">Belliella pelovolcani</name>
    <dbReference type="NCBI Taxonomy" id="529505"/>
    <lineage>
        <taxon>Bacteria</taxon>
        <taxon>Pseudomonadati</taxon>
        <taxon>Bacteroidota</taxon>
        <taxon>Cytophagia</taxon>
        <taxon>Cytophagales</taxon>
        <taxon>Cyclobacteriaceae</taxon>
        <taxon>Belliella</taxon>
    </lineage>
</organism>
<dbReference type="GO" id="GO:0016831">
    <property type="term" value="F:carboxy-lyase activity"/>
    <property type="evidence" value="ECO:0007669"/>
    <property type="project" value="InterPro"/>
</dbReference>
<dbReference type="STRING" id="529505.SAMN05421761_10966"/>
<dbReference type="OrthoDB" id="644687at2"/>
<dbReference type="PANTHER" id="PTHR21240">
    <property type="entry name" value="2-AMINO-3-CARBOXYLMUCONATE-6-SEMIALDEHYDE DECARBOXYLASE"/>
    <property type="match status" value="1"/>
</dbReference>
<feature type="domain" description="Amidohydrolase-related" evidence="2">
    <location>
        <begin position="73"/>
        <end position="324"/>
    </location>
</feature>
<accession>A0A1N7NC39</accession>
<reference evidence="4" key="1">
    <citation type="submission" date="2017-01" db="EMBL/GenBank/DDBJ databases">
        <authorList>
            <person name="Varghese N."/>
            <person name="Submissions S."/>
        </authorList>
    </citation>
    <scope>NUCLEOTIDE SEQUENCE [LARGE SCALE GENOMIC DNA]</scope>
    <source>
        <strain evidence="4">DSM 46698</strain>
    </source>
</reference>
<dbReference type="RefSeq" id="WP_076501566.1">
    <property type="nucleotide sequence ID" value="NZ_FTOP01000009.1"/>
</dbReference>